<evidence type="ECO:0000313" key="1">
    <source>
        <dbReference type="EMBL" id="CAB1420868.1"/>
    </source>
</evidence>
<reference evidence="1" key="1">
    <citation type="submission" date="2020-03" db="EMBL/GenBank/DDBJ databases">
        <authorList>
            <person name="Weist P."/>
        </authorList>
    </citation>
    <scope>NUCLEOTIDE SEQUENCE</scope>
</reference>
<evidence type="ECO:0000313" key="2">
    <source>
        <dbReference type="Proteomes" id="UP001153269"/>
    </source>
</evidence>
<organism evidence="1 2">
    <name type="scientific">Pleuronectes platessa</name>
    <name type="common">European plaice</name>
    <dbReference type="NCBI Taxonomy" id="8262"/>
    <lineage>
        <taxon>Eukaryota</taxon>
        <taxon>Metazoa</taxon>
        <taxon>Chordata</taxon>
        <taxon>Craniata</taxon>
        <taxon>Vertebrata</taxon>
        <taxon>Euteleostomi</taxon>
        <taxon>Actinopterygii</taxon>
        <taxon>Neopterygii</taxon>
        <taxon>Teleostei</taxon>
        <taxon>Neoteleostei</taxon>
        <taxon>Acanthomorphata</taxon>
        <taxon>Carangaria</taxon>
        <taxon>Pleuronectiformes</taxon>
        <taxon>Pleuronectoidei</taxon>
        <taxon>Pleuronectidae</taxon>
        <taxon>Pleuronectes</taxon>
    </lineage>
</organism>
<accession>A0A9N7U075</accession>
<keyword evidence="2" id="KW-1185">Reference proteome</keyword>
<proteinExistence type="predicted"/>
<dbReference type="EMBL" id="CADEAL010000486">
    <property type="protein sequence ID" value="CAB1420868.1"/>
    <property type="molecule type" value="Genomic_DNA"/>
</dbReference>
<sequence length="101" mass="11621">MRTPENKWRALRVISRGLAMPPQHHKTQKFHKTNNSHLFLVSASSHLCAAPHPDFLRGFLHPIRLTHCNVVETHSKLKPGRAGRAEPIIREQRFLNHTHSS</sequence>
<comment type="caution">
    <text evidence="1">The sequence shown here is derived from an EMBL/GenBank/DDBJ whole genome shotgun (WGS) entry which is preliminary data.</text>
</comment>
<dbReference type="AlphaFoldDB" id="A0A9N7U075"/>
<dbReference type="Proteomes" id="UP001153269">
    <property type="component" value="Unassembled WGS sequence"/>
</dbReference>
<gene>
    <name evidence="1" type="ORF">PLEPLA_LOCUS8745</name>
</gene>
<name>A0A9N7U075_PLEPL</name>
<protein>
    <submittedName>
        <fullName evidence="1">Uncharacterized protein</fullName>
    </submittedName>
</protein>